<sequence>MSRNIFDKFPVELLLNIVVRLPDLDALDNLLRVSPDVWRLFQSHAVEIVEQVLDSAPIDKDTKTVMRTIAYVYEGCLPVTSIAELRARVTNDSLTHGACRGGQSTAKYDAGGYNGDEWYIRENYIFSPDELPDRCTPATARRILVDHRRISFLTQACLTDCLQRFRQREPRRVADPAWKDGNITIGQIRAGHPPTLPLVVNEIGPPSWCEEQIVARAFWRLQFIKDLRVAAAVARRRCILKGWGKTQRKQLQRKSVVELYDFDALREDIIWGSYGRESRLRDVELAEHSAIRIAEDFLRDRDQQETFPPGSWSRPQPAPQPLPEDQNVLGRHWTPGIERFGSVFPYMTKRFMRKETFDTYRNLGFTIWSEERLDGFGFNPGDSLLDQPGTVFVTWTSVLKAEEVAGVVAFDEQRKARQAKMRELPPLGPHDSPYSR</sequence>
<proteinExistence type="predicted"/>
<gene>
    <name evidence="2" type="ORF">K461DRAFT_266847</name>
</gene>
<evidence type="ECO:0000256" key="1">
    <source>
        <dbReference type="SAM" id="MobiDB-lite"/>
    </source>
</evidence>
<evidence type="ECO:0000313" key="3">
    <source>
        <dbReference type="Proteomes" id="UP000799439"/>
    </source>
</evidence>
<name>A0A9P4J5A4_9PEZI</name>
<evidence type="ECO:0008006" key="4">
    <source>
        <dbReference type="Google" id="ProtNLM"/>
    </source>
</evidence>
<protein>
    <recommendedName>
        <fullName evidence="4">F-box domain-containing protein</fullName>
    </recommendedName>
</protein>
<feature type="region of interest" description="Disordered" evidence="1">
    <location>
        <begin position="302"/>
        <end position="325"/>
    </location>
</feature>
<dbReference type="OrthoDB" id="4358152at2759"/>
<accession>A0A9P4J5A4</accession>
<organism evidence="2 3">
    <name type="scientific">Myriangium duriaei CBS 260.36</name>
    <dbReference type="NCBI Taxonomy" id="1168546"/>
    <lineage>
        <taxon>Eukaryota</taxon>
        <taxon>Fungi</taxon>
        <taxon>Dikarya</taxon>
        <taxon>Ascomycota</taxon>
        <taxon>Pezizomycotina</taxon>
        <taxon>Dothideomycetes</taxon>
        <taxon>Dothideomycetidae</taxon>
        <taxon>Myriangiales</taxon>
        <taxon>Myriangiaceae</taxon>
        <taxon>Myriangium</taxon>
    </lineage>
</organism>
<dbReference type="EMBL" id="ML996084">
    <property type="protein sequence ID" value="KAF2153722.1"/>
    <property type="molecule type" value="Genomic_DNA"/>
</dbReference>
<dbReference type="Proteomes" id="UP000799439">
    <property type="component" value="Unassembled WGS sequence"/>
</dbReference>
<comment type="caution">
    <text evidence="2">The sequence shown here is derived from an EMBL/GenBank/DDBJ whole genome shotgun (WGS) entry which is preliminary data.</text>
</comment>
<dbReference type="AlphaFoldDB" id="A0A9P4J5A4"/>
<reference evidence="2" key="1">
    <citation type="journal article" date="2020" name="Stud. Mycol.">
        <title>101 Dothideomycetes genomes: a test case for predicting lifestyles and emergence of pathogens.</title>
        <authorList>
            <person name="Haridas S."/>
            <person name="Albert R."/>
            <person name="Binder M."/>
            <person name="Bloem J."/>
            <person name="Labutti K."/>
            <person name="Salamov A."/>
            <person name="Andreopoulos B."/>
            <person name="Baker S."/>
            <person name="Barry K."/>
            <person name="Bills G."/>
            <person name="Bluhm B."/>
            <person name="Cannon C."/>
            <person name="Castanera R."/>
            <person name="Culley D."/>
            <person name="Daum C."/>
            <person name="Ezra D."/>
            <person name="Gonzalez J."/>
            <person name="Henrissat B."/>
            <person name="Kuo A."/>
            <person name="Liang C."/>
            <person name="Lipzen A."/>
            <person name="Lutzoni F."/>
            <person name="Magnuson J."/>
            <person name="Mondo S."/>
            <person name="Nolan M."/>
            <person name="Ohm R."/>
            <person name="Pangilinan J."/>
            <person name="Park H.-J."/>
            <person name="Ramirez L."/>
            <person name="Alfaro M."/>
            <person name="Sun H."/>
            <person name="Tritt A."/>
            <person name="Yoshinaga Y."/>
            <person name="Zwiers L.-H."/>
            <person name="Turgeon B."/>
            <person name="Goodwin S."/>
            <person name="Spatafora J."/>
            <person name="Crous P."/>
            <person name="Grigoriev I."/>
        </authorList>
    </citation>
    <scope>NUCLEOTIDE SEQUENCE</scope>
    <source>
        <strain evidence="2">CBS 260.36</strain>
    </source>
</reference>
<evidence type="ECO:0000313" key="2">
    <source>
        <dbReference type="EMBL" id="KAF2153722.1"/>
    </source>
</evidence>
<keyword evidence="3" id="KW-1185">Reference proteome</keyword>